<keyword evidence="9 11" id="KW-0472">Membrane</keyword>
<evidence type="ECO:0000256" key="8">
    <source>
        <dbReference type="ARBA" id="ARBA00022989"/>
    </source>
</evidence>
<evidence type="ECO:0000256" key="7">
    <source>
        <dbReference type="ARBA" id="ARBA00022840"/>
    </source>
</evidence>
<reference evidence="14 15" key="1">
    <citation type="submission" date="2018-07" db="EMBL/GenBank/DDBJ databases">
        <title>Draft genome of the type strain Streptomyces armeniacus ATCC 15676.</title>
        <authorList>
            <person name="Labana P."/>
            <person name="Gosse J.T."/>
            <person name="Boddy C.N."/>
        </authorList>
    </citation>
    <scope>NUCLEOTIDE SEQUENCE [LARGE SCALE GENOMIC DNA]</scope>
    <source>
        <strain evidence="14 15">ATCC 15676</strain>
    </source>
</reference>
<comment type="similarity">
    <text evidence="10">Belongs to the ABC transporter superfamily. Siderophore-Fe(3+) uptake transporter (SIUT) (TC 3.A.1.21) family.</text>
</comment>
<dbReference type="FunFam" id="3.40.50.300:FF:000221">
    <property type="entry name" value="Multidrug ABC transporter ATP-binding protein"/>
    <property type="match status" value="1"/>
</dbReference>
<feature type="transmembrane region" description="Helical" evidence="11">
    <location>
        <begin position="122"/>
        <end position="148"/>
    </location>
</feature>
<keyword evidence="8 11" id="KW-1133">Transmembrane helix</keyword>
<evidence type="ECO:0000256" key="3">
    <source>
        <dbReference type="ARBA" id="ARBA00022475"/>
    </source>
</evidence>
<evidence type="ECO:0000313" key="14">
    <source>
        <dbReference type="EMBL" id="AXK37381.1"/>
    </source>
</evidence>
<dbReference type="InterPro" id="IPR003439">
    <property type="entry name" value="ABC_transporter-like_ATP-bd"/>
</dbReference>
<evidence type="ECO:0000256" key="10">
    <source>
        <dbReference type="ARBA" id="ARBA00023455"/>
    </source>
</evidence>
<evidence type="ECO:0000256" key="2">
    <source>
        <dbReference type="ARBA" id="ARBA00022448"/>
    </source>
</evidence>
<feature type="domain" description="ABC transporter" evidence="12">
    <location>
        <begin position="334"/>
        <end position="569"/>
    </location>
</feature>
<dbReference type="SUPFAM" id="SSF90123">
    <property type="entry name" value="ABC transporter transmembrane region"/>
    <property type="match status" value="1"/>
</dbReference>
<evidence type="ECO:0000256" key="1">
    <source>
        <dbReference type="ARBA" id="ARBA00004429"/>
    </source>
</evidence>
<dbReference type="PANTHER" id="PTHR43394:SF1">
    <property type="entry name" value="ATP-BINDING CASSETTE SUB-FAMILY B MEMBER 10, MITOCHONDRIAL"/>
    <property type="match status" value="1"/>
</dbReference>
<keyword evidence="3" id="KW-1003">Cell membrane</keyword>
<dbReference type="SUPFAM" id="SSF52540">
    <property type="entry name" value="P-loop containing nucleoside triphosphate hydrolases"/>
    <property type="match status" value="1"/>
</dbReference>
<dbReference type="RefSeq" id="WP_208884765.1">
    <property type="nucleotide sequence ID" value="NZ_CP031320.1"/>
</dbReference>
<dbReference type="PROSITE" id="PS00211">
    <property type="entry name" value="ABC_TRANSPORTER_1"/>
    <property type="match status" value="1"/>
</dbReference>
<evidence type="ECO:0000256" key="6">
    <source>
        <dbReference type="ARBA" id="ARBA00022741"/>
    </source>
</evidence>
<evidence type="ECO:0000256" key="5">
    <source>
        <dbReference type="ARBA" id="ARBA00022692"/>
    </source>
</evidence>
<dbReference type="InterPro" id="IPR039421">
    <property type="entry name" value="Type_1_exporter"/>
</dbReference>
<keyword evidence="7 14" id="KW-0067">ATP-binding</keyword>
<dbReference type="Pfam" id="PF00664">
    <property type="entry name" value="ABC_membrane"/>
    <property type="match status" value="1"/>
</dbReference>
<dbReference type="AlphaFoldDB" id="A0A345Y0G5"/>
<keyword evidence="2" id="KW-0813">Transport</keyword>
<organism evidence="14 15">
    <name type="scientific">Streptomyces armeniacus</name>
    <dbReference type="NCBI Taxonomy" id="83291"/>
    <lineage>
        <taxon>Bacteria</taxon>
        <taxon>Bacillati</taxon>
        <taxon>Actinomycetota</taxon>
        <taxon>Actinomycetes</taxon>
        <taxon>Kitasatosporales</taxon>
        <taxon>Streptomycetaceae</taxon>
        <taxon>Streptomyces</taxon>
    </lineage>
</organism>
<evidence type="ECO:0000259" key="13">
    <source>
        <dbReference type="PROSITE" id="PS50929"/>
    </source>
</evidence>
<dbReference type="Proteomes" id="UP000254425">
    <property type="component" value="Chromosome"/>
</dbReference>
<feature type="transmembrane region" description="Helical" evidence="11">
    <location>
        <begin position="55"/>
        <end position="77"/>
    </location>
</feature>
<accession>A0A345Y0G5</accession>
<keyword evidence="6" id="KW-0547">Nucleotide-binding</keyword>
<keyword evidence="4" id="KW-0997">Cell inner membrane</keyword>
<name>A0A345Y0G5_9ACTN</name>
<feature type="domain" description="ABC transmembrane type-1" evidence="13">
    <location>
        <begin position="19"/>
        <end position="297"/>
    </location>
</feature>
<dbReference type="CDD" id="cd18551">
    <property type="entry name" value="ABC_6TM_LmrA_like"/>
    <property type="match status" value="1"/>
</dbReference>
<dbReference type="InterPro" id="IPR017871">
    <property type="entry name" value="ABC_transporter-like_CS"/>
</dbReference>
<dbReference type="GO" id="GO:0015421">
    <property type="term" value="F:ABC-type oligopeptide transporter activity"/>
    <property type="evidence" value="ECO:0007669"/>
    <property type="project" value="TreeGrafter"/>
</dbReference>
<dbReference type="Gene3D" id="1.20.1560.10">
    <property type="entry name" value="ABC transporter type 1, transmembrane domain"/>
    <property type="match status" value="1"/>
</dbReference>
<keyword evidence="5 11" id="KW-0812">Transmembrane</keyword>
<dbReference type="InterPro" id="IPR003593">
    <property type="entry name" value="AAA+_ATPase"/>
</dbReference>
<gene>
    <name evidence="14" type="ORF">DVA86_16430</name>
</gene>
<dbReference type="InterPro" id="IPR011527">
    <property type="entry name" value="ABC1_TM_dom"/>
</dbReference>
<dbReference type="SMART" id="SM00382">
    <property type="entry name" value="AAA"/>
    <property type="match status" value="1"/>
</dbReference>
<feature type="transmembrane region" description="Helical" evidence="11">
    <location>
        <begin position="237"/>
        <end position="257"/>
    </location>
</feature>
<dbReference type="PANTHER" id="PTHR43394">
    <property type="entry name" value="ATP-DEPENDENT PERMEASE MDL1, MITOCHONDRIAL"/>
    <property type="match status" value="1"/>
</dbReference>
<sequence>METWRTLYRHFRPHRAVVALGTLCSLIGAATALLQPLAAKTLVERLDDNGSIAGVLLVLTALVLLGTAIEAVGAYVLERTAESVVLAARHTLVGRLLRLRVAEVERSEPGDLMSRVTSDTTLLRAVTTQSVVSAIAGGLSFAATIAMMAFLDPVLLLVTLGVIVLIGGAVALVMPKIAQATQRAQTAVGSISTALERAFGAFRTLKASGAERREIAAIDAAAREAWRHGVRSAKWQAVASTSVGLAVQVSFLAVLGIGGARVASGATSVATLVAFLLYLFYLIEPVSRLVEAASQYQVGSAAIARIVHAERLATEETDGAEEETETDGDAPLSVAFEDVTFRYRPDLPYVHHGVAFDVPGPGVTAFVGPSGAGKTTVFGLIERFYEATDGRVLVGGTDVREWPLPRLRAAIGYVEQDAPVLAGTLRENLVFAAPDVSEAEIGGVLVRAKLDALVERLPDGLETVVGHRGSKLSGGERQRVAIARALLRKPRLLLLDEATSQLDAVNELALRDVVTAVARDITVLVVAHRLSTVTLADRIVVMDAGKVRAVGSHVELVASDPLYGELAATQFLATSA</sequence>
<proteinExistence type="inferred from homology"/>
<dbReference type="GO" id="GO:0016887">
    <property type="term" value="F:ATP hydrolysis activity"/>
    <property type="evidence" value="ECO:0007669"/>
    <property type="project" value="InterPro"/>
</dbReference>
<protein>
    <submittedName>
        <fullName evidence="14">ABC transporter ATP-binding protein</fullName>
    </submittedName>
</protein>
<evidence type="ECO:0000256" key="4">
    <source>
        <dbReference type="ARBA" id="ARBA00022519"/>
    </source>
</evidence>
<dbReference type="PROSITE" id="PS50893">
    <property type="entry name" value="ABC_TRANSPORTER_2"/>
    <property type="match status" value="1"/>
</dbReference>
<feature type="transmembrane region" description="Helical" evidence="11">
    <location>
        <begin position="154"/>
        <end position="174"/>
    </location>
</feature>
<dbReference type="KEGG" id="sarm:DVA86_16430"/>
<dbReference type="Gene3D" id="3.40.50.300">
    <property type="entry name" value="P-loop containing nucleotide triphosphate hydrolases"/>
    <property type="match status" value="1"/>
</dbReference>
<dbReference type="PROSITE" id="PS50929">
    <property type="entry name" value="ABC_TM1F"/>
    <property type="match status" value="1"/>
</dbReference>
<evidence type="ECO:0000313" key="15">
    <source>
        <dbReference type="Proteomes" id="UP000254425"/>
    </source>
</evidence>
<dbReference type="InterPro" id="IPR027417">
    <property type="entry name" value="P-loop_NTPase"/>
</dbReference>
<evidence type="ECO:0000256" key="11">
    <source>
        <dbReference type="SAM" id="Phobius"/>
    </source>
</evidence>
<dbReference type="GO" id="GO:0005886">
    <property type="term" value="C:plasma membrane"/>
    <property type="evidence" value="ECO:0007669"/>
    <property type="project" value="UniProtKB-SubCell"/>
</dbReference>
<dbReference type="EMBL" id="CP031320">
    <property type="protein sequence ID" value="AXK37381.1"/>
    <property type="molecule type" value="Genomic_DNA"/>
</dbReference>
<dbReference type="Pfam" id="PF00005">
    <property type="entry name" value="ABC_tran"/>
    <property type="match status" value="1"/>
</dbReference>
<evidence type="ECO:0000256" key="9">
    <source>
        <dbReference type="ARBA" id="ARBA00023136"/>
    </source>
</evidence>
<evidence type="ECO:0000259" key="12">
    <source>
        <dbReference type="PROSITE" id="PS50893"/>
    </source>
</evidence>
<dbReference type="GO" id="GO:0005524">
    <property type="term" value="F:ATP binding"/>
    <property type="evidence" value="ECO:0007669"/>
    <property type="project" value="UniProtKB-KW"/>
</dbReference>
<keyword evidence="15" id="KW-1185">Reference proteome</keyword>
<dbReference type="InterPro" id="IPR036640">
    <property type="entry name" value="ABC1_TM_sf"/>
</dbReference>
<feature type="transmembrane region" description="Helical" evidence="11">
    <location>
        <begin position="263"/>
        <end position="283"/>
    </location>
</feature>
<comment type="subcellular location">
    <subcellularLocation>
        <location evidence="1">Cell inner membrane</location>
        <topology evidence="1">Multi-pass membrane protein</topology>
    </subcellularLocation>
</comment>